<reference evidence="4" key="1">
    <citation type="submission" date="2021-12" db="EMBL/GenBank/DDBJ databases">
        <authorList>
            <person name="King R."/>
        </authorList>
    </citation>
    <scope>NUCLEOTIDE SEQUENCE</scope>
</reference>
<accession>A0A9P0FEC8</accession>
<evidence type="ECO:0000313" key="5">
    <source>
        <dbReference type="Proteomes" id="UP001154078"/>
    </source>
</evidence>
<evidence type="ECO:0000256" key="1">
    <source>
        <dbReference type="ARBA" id="ARBA00007062"/>
    </source>
</evidence>
<dbReference type="InterPro" id="IPR040185">
    <property type="entry name" value="Far11/STRP"/>
</dbReference>
<proteinExistence type="inferred from homology"/>
<gene>
    <name evidence="4" type="ORF">MELIAE_LOCUS3325</name>
</gene>
<evidence type="ECO:0000259" key="2">
    <source>
        <dbReference type="SMART" id="SM01292"/>
    </source>
</evidence>
<comment type="similarity">
    <text evidence="1">Belongs to the STRIP family.</text>
</comment>
<protein>
    <recommendedName>
        <fullName evidence="6">Far11/STRP C-terminal domain-containing protein</fullName>
    </recommendedName>
</protein>
<evidence type="ECO:0008006" key="6">
    <source>
        <dbReference type="Google" id="ProtNLM"/>
    </source>
</evidence>
<dbReference type="Proteomes" id="UP001154078">
    <property type="component" value="Chromosome 2"/>
</dbReference>
<evidence type="ECO:0000259" key="3">
    <source>
        <dbReference type="SMART" id="SM01293"/>
    </source>
</evidence>
<keyword evidence="5" id="KW-1185">Reference proteome</keyword>
<dbReference type="InterPro" id="IPR012486">
    <property type="entry name" value="Far11/STRP_N"/>
</dbReference>
<dbReference type="SMART" id="SM01292">
    <property type="entry name" value="N1221"/>
    <property type="match status" value="1"/>
</dbReference>
<dbReference type="GO" id="GO:0005829">
    <property type="term" value="C:cytosol"/>
    <property type="evidence" value="ECO:0007669"/>
    <property type="project" value="TreeGrafter"/>
</dbReference>
<dbReference type="InterPro" id="IPR021819">
    <property type="entry name" value="Far11/STRP_C"/>
</dbReference>
<dbReference type="PANTHER" id="PTHR13239">
    <property type="entry name" value="PROTEIN REQUIRED FOR HYPHAL ANASTOMOSIS HAM-2"/>
    <property type="match status" value="1"/>
</dbReference>
<evidence type="ECO:0000313" key="4">
    <source>
        <dbReference type="EMBL" id="CAH0550532.1"/>
    </source>
</evidence>
<dbReference type="Pfam" id="PF11882">
    <property type="entry name" value="DUF3402"/>
    <property type="match status" value="2"/>
</dbReference>
<name>A0A9P0FEC8_BRAAE</name>
<dbReference type="Pfam" id="PF07923">
    <property type="entry name" value="N1221"/>
    <property type="match status" value="1"/>
</dbReference>
<dbReference type="PANTHER" id="PTHR13239:SF4">
    <property type="entry name" value="AT25231P"/>
    <property type="match status" value="1"/>
</dbReference>
<dbReference type="OrthoDB" id="18234at2759"/>
<feature type="domain" description="Far11/STRP C-terminal" evidence="3">
    <location>
        <begin position="311"/>
        <end position="638"/>
    </location>
</feature>
<sequence length="661" mass="78443">MQYCFSLESVEQVYVTIFPDFEYADTDTFENEIAEFYSYSEVMEFREYLELYDKEVGESWKNMDEDRRKSCVMKILNNLDLNDAAVRLNNAKIILYIAQGCWNEVDCVEEQIFWQRKNCFLLQKLGVFNAFVELFEIQSKNGNKDLYGNMQDSTGFRVIFGVMFTIIEVVREEKNSEDLEYKDDVEDFLNEIDSIGTNLITKLIVCCTSYNCYFKSEVPLKKTLLVLWKFILLFLGNTDDINKSKKMKMEENGLKYMESSEEVLEKHKYKEKILWEPKVHQEEIEKYINCSRFKYFNFTLLNDQDTLVGLPPNIIESIKTMKKHAYIPLTKIHIKEEMESTKTDLVYEAMLPHFRELTYLFSNLLKCIVTDSDVNIQNETMPVCVVMRPVYIQGFAVNIARHKEIILKAVSGLSLLLLRHFKTNHVYQFECMAMNMMMVGFINNIFMYLRNDIETLMQTNYFIKRLEFPYCIIGGPPKYDSNTTVGCSYLYYSWRNMFVCTNLLRIQNKITKNKPMRIHLLLQTGLKSLQNVLEIKNPLIELYTLKLIKMVAKYMGKKWRLSNLKTISKIYNKVRHKICDNWLYLTDFDIKNKLDKNASEFKLQQEIDKYNMQFYALGDVETSKRSLNFITKDFEKKYEEFLKTEVYENTYDWNEILGGYL</sequence>
<dbReference type="SMART" id="SM01293">
    <property type="entry name" value="DUF3402"/>
    <property type="match status" value="1"/>
</dbReference>
<dbReference type="EMBL" id="OV121133">
    <property type="protein sequence ID" value="CAH0550532.1"/>
    <property type="molecule type" value="Genomic_DNA"/>
</dbReference>
<feature type="domain" description="Far11/STRP N-terminal" evidence="2">
    <location>
        <begin position="16"/>
        <end position="286"/>
    </location>
</feature>
<dbReference type="GO" id="GO:0007010">
    <property type="term" value="P:cytoskeleton organization"/>
    <property type="evidence" value="ECO:0007669"/>
    <property type="project" value="TreeGrafter"/>
</dbReference>
<dbReference type="AlphaFoldDB" id="A0A9P0FEC8"/>
<organism evidence="4 5">
    <name type="scientific">Brassicogethes aeneus</name>
    <name type="common">Rape pollen beetle</name>
    <name type="synonym">Meligethes aeneus</name>
    <dbReference type="NCBI Taxonomy" id="1431903"/>
    <lineage>
        <taxon>Eukaryota</taxon>
        <taxon>Metazoa</taxon>
        <taxon>Ecdysozoa</taxon>
        <taxon>Arthropoda</taxon>
        <taxon>Hexapoda</taxon>
        <taxon>Insecta</taxon>
        <taxon>Pterygota</taxon>
        <taxon>Neoptera</taxon>
        <taxon>Endopterygota</taxon>
        <taxon>Coleoptera</taxon>
        <taxon>Polyphaga</taxon>
        <taxon>Cucujiformia</taxon>
        <taxon>Nitidulidae</taxon>
        <taxon>Meligethinae</taxon>
        <taxon>Brassicogethes</taxon>
    </lineage>
</organism>